<dbReference type="EMBL" id="OY660868">
    <property type="protein sequence ID" value="CAJ1056120.1"/>
    <property type="molecule type" value="Genomic_DNA"/>
</dbReference>
<evidence type="ECO:0000313" key="1">
    <source>
        <dbReference type="EMBL" id="CAJ1056120.1"/>
    </source>
</evidence>
<evidence type="ECO:0000313" key="2">
    <source>
        <dbReference type="Proteomes" id="UP001178508"/>
    </source>
</evidence>
<organism evidence="1 2">
    <name type="scientific">Xyrichtys novacula</name>
    <name type="common">Pearly razorfish</name>
    <name type="synonym">Hemipteronotus novacula</name>
    <dbReference type="NCBI Taxonomy" id="13765"/>
    <lineage>
        <taxon>Eukaryota</taxon>
        <taxon>Metazoa</taxon>
        <taxon>Chordata</taxon>
        <taxon>Craniata</taxon>
        <taxon>Vertebrata</taxon>
        <taxon>Euteleostomi</taxon>
        <taxon>Actinopterygii</taxon>
        <taxon>Neopterygii</taxon>
        <taxon>Teleostei</taxon>
        <taxon>Neoteleostei</taxon>
        <taxon>Acanthomorphata</taxon>
        <taxon>Eupercaria</taxon>
        <taxon>Labriformes</taxon>
        <taxon>Labridae</taxon>
        <taxon>Xyrichtys</taxon>
    </lineage>
</organism>
<feature type="non-terminal residue" evidence="1">
    <location>
        <position position="63"/>
    </location>
</feature>
<accession>A0AAV1F542</accession>
<gene>
    <name evidence="1" type="ORF">XNOV1_A027279</name>
</gene>
<name>A0AAV1F542_XYRNO</name>
<reference evidence="1" key="1">
    <citation type="submission" date="2023-08" db="EMBL/GenBank/DDBJ databases">
        <authorList>
            <person name="Alioto T."/>
            <person name="Alioto T."/>
            <person name="Gomez Garrido J."/>
        </authorList>
    </citation>
    <scope>NUCLEOTIDE SEQUENCE</scope>
</reference>
<dbReference type="Proteomes" id="UP001178508">
    <property type="component" value="Chromosome 5"/>
</dbReference>
<feature type="non-terminal residue" evidence="1">
    <location>
        <position position="1"/>
    </location>
</feature>
<keyword evidence="2" id="KW-1185">Reference proteome</keyword>
<proteinExistence type="predicted"/>
<sequence length="63" mass="7288">LIKGQTLGISRGISSCRDYCHIPEVPWLWMLRSGLRCSSAPPGKQADRRRRRAVREQIRALQR</sequence>
<dbReference type="AlphaFoldDB" id="A0AAV1F542"/>
<protein>
    <submittedName>
        <fullName evidence="1">Uncharacterized protein</fullName>
    </submittedName>
</protein>